<comment type="caution">
    <text evidence="1">The sequence shown here is derived from an EMBL/GenBank/DDBJ whole genome shotgun (WGS) entry which is preliminary data.</text>
</comment>
<evidence type="ECO:0000313" key="1">
    <source>
        <dbReference type="EMBL" id="MFE4107397.1"/>
    </source>
</evidence>
<organism evidence="1 2">
    <name type="scientific">Almyronema epifaneia S1</name>
    <dbReference type="NCBI Taxonomy" id="2991925"/>
    <lineage>
        <taxon>Bacteria</taxon>
        <taxon>Bacillati</taxon>
        <taxon>Cyanobacteriota</taxon>
        <taxon>Cyanophyceae</taxon>
        <taxon>Nodosilineales</taxon>
        <taxon>Nodosilineaceae</taxon>
        <taxon>Almyronema</taxon>
        <taxon>Almyronema epifaneia</taxon>
    </lineage>
</organism>
<accession>A0ABW6IHR0</accession>
<protein>
    <submittedName>
        <fullName evidence="1">Uncharacterized protein</fullName>
    </submittedName>
</protein>
<dbReference type="Proteomes" id="UP001600165">
    <property type="component" value="Unassembled WGS sequence"/>
</dbReference>
<dbReference type="EMBL" id="JBHZOL010000086">
    <property type="protein sequence ID" value="MFE4107397.1"/>
    <property type="molecule type" value="Genomic_DNA"/>
</dbReference>
<sequence length="153" mass="16943">MNWLQVEGVVIAGHQVASGAATDSPYPAGTIALQTPAFQERGLDISVYHPATLNLSIAPYHLALKSPAYQFPHVRWTELCPPETFSFCDCQLSFAENVYSGLVYYPHPETKVRHFQPASLIEVLAPKIPDITYGTHLQLRLDPAQVKLTLKEA</sequence>
<name>A0ABW6IHR0_9CYAN</name>
<keyword evidence="2" id="KW-1185">Reference proteome</keyword>
<evidence type="ECO:0000313" key="2">
    <source>
        <dbReference type="Proteomes" id="UP001600165"/>
    </source>
</evidence>
<proteinExistence type="predicted"/>
<reference evidence="1 2" key="1">
    <citation type="submission" date="2024-10" db="EMBL/GenBank/DDBJ databases">
        <authorList>
            <person name="Ratan Roy A."/>
            <person name="Morales Sandoval P.H."/>
            <person name="De Los Santos Villalobos S."/>
            <person name="Chakraborty S."/>
            <person name="Mukherjee J."/>
        </authorList>
    </citation>
    <scope>NUCLEOTIDE SEQUENCE [LARGE SCALE GENOMIC DNA]</scope>
    <source>
        <strain evidence="1 2">S1</strain>
    </source>
</reference>
<gene>
    <name evidence="1" type="ORF">ACFVKH_13980</name>
</gene>
<dbReference type="RefSeq" id="WP_377966068.1">
    <property type="nucleotide sequence ID" value="NZ_JBHZOL010000086.1"/>
</dbReference>